<evidence type="ECO:0008006" key="9">
    <source>
        <dbReference type="Google" id="ProtNLM"/>
    </source>
</evidence>
<dbReference type="AlphaFoldDB" id="A0A060A3N9"/>
<evidence type="ECO:0000256" key="1">
    <source>
        <dbReference type="ARBA" id="ARBA00010164"/>
    </source>
</evidence>
<dbReference type="PANTHER" id="PTHR37419:SF8">
    <property type="entry name" value="TOXIN YJJJ"/>
    <property type="match status" value="1"/>
</dbReference>
<keyword evidence="2" id="KW-0808">Transferase</keyword>
<protein>
    <recommendedName>
        <fullName evidence="9">Phosphatidylinositol kinase</fullName>
    </recommendedName>
</protein>
<feature type="domain" description="HipA-like C-terminal" evidence="5">
    <location>
        <begin position="175"/>
        <end position="382"/>
    </location>
</feature>
<dbReference type="InterPro" id="IPR052028">
    <property type="entry name" value="HipA_Ser/Thr_kinase"/>
</dbReference>
<evidence type="ECO:0000259" key="5">
    <source>
        <dbReference type="Pfam" id="PF07804"/>
    </source>
</evidence>
<feature type="domain" description="HipA N-terminal subdomain 1" evidence="6">
    <location>
        <begin position="16"/>
        <end position="110"/>
    </location>
</feature>
<dbReference type="Proteomes" id="UP000005522">
    <property type="component" value="Plasmid megap mpAca1.1"/>
</dbReference>
<accession>A0A060A3N9</accession>
<dbReference type="Pfam" id="PF07804">
    <property type="entry name" value="HipA_C"/>
    <property type="match status" value="1"/>
</dbReference>
<dbReference type="HOGENOM" id="CLU_041102_0_0_6"/>
<dbReference type="PANTHER" id="PTHR37419">
    <property type="entry name" value="SERINE/THREONINE-PROTEIN KINASE TOXIN HIPA"/>
    <property type="match status" value="1"/>
</dbReference>
<proteinExistence type="inferred from homology"/>
<feature type="region of interest" description="Disordered" evidence="4">
    <location>
        <begin position="415"/>
        <end position="444"/>
    </location>
</feature>
<comment type="similarity">
    <text evidence="1">Belongs to the HipA Ser/Thr kinase family.</text>
</comment>
<keyword evidence="7" id="KW-0614">Plasmid</keyword>
<gene>
    <name evidence="7" type="ORF">Acaty_m0134</name>
</gene>
<name>A0A060A3N9_ACICK</name>
<dbReference type="InterPro" id="IPR012893">
    <property type="entry name" value="HipA-like_C"/>
</dbReference>
<dbReference type="GO" id="GO:0004674">
    <property type="term" value="F:protein serine/threonine kinase activity"/>
    <property type="evidence" value="ECO:0007669"/>
    <property type="project" value="TreeGrafter"/>
</dbReference>
<organism evidence="7 8">
    <name type="scientific">Acidithiobacillus caldus (strain ATCC 51756 / DSM 8584 / KU)</name>
    <dbReference type="NCBI Taxonomy" id="637389"/>
    <lineage>
        <taxon>Bacteria</taxon>
        <taxon>Pseudomonadati</taxon>
        <taxon>Pseudomonadota</taxon>
        <taxon>Acidithiobacillia</taxon>
        <taxon>Acidithiobacillales</taxon>
        <taxon>Acidithiobacillaceae</taxon>
        <taxon>Acidithiobacillus</taxon>
    </lineage>
</organism>
<dbReference type="KEGG" id="acz:Acaty_m0134"/>
<evidence type="ECO:0000313" key="8">
    <source>
        <dbReference type="Proteomes" id="UP000005522"/>
    </source>
</evidence>
<geneLocation type="plasmid" evidence="8">
    <name>megaPlasmid mpAca1.1</name>
</geneLocation>
<keyword evidence="3" id="KW-0418">Kinase</keyword>
<evidence type="ECO:0000259" key="6">
    <source>
        <dbReference type="Pfam" id="PF13657"/>
    </source>
</evidence>
<dbReference type="RefSeq" id="WP_004867732.1">
    <property type="nucleotide sequence ID" value="NZ_CP005987.1"/>
</dbReference>
<evidence type="ECO:0000256" key="3">
    <source>
        <dbReference type="ARBA" id="ARBA00022777"/>
    </source>
</evidence>
<evidence type="ECO:0000256" key="4">
    <source>
        <dbReference type="SAM" id="MobiDB-lite"/>
    </source>
</evidence>
<evidence type="ECO:0000313" key="7">
    <source>
        <dbReference type="EMBL" id="AIA56707.1"/>
    </source>
</evidence>
<dbReference type="InterPro" id="IPR017508">
    <property type="entry name" value="HipA_N1"/>
</dbReference>
<dbReference type="GO" id="GO:0005829">
    <property type="term" value="C:cytosol"/>
    <property type="evidence" value="ECO:0007669"/>
    <property type="project" value="TreeGrafter"/>
</dbReference>
<sequence>MSDARVLQVCIGDPAIEVGTLWLSSAGGRNFSAFQYSAAWLRHPRAFALSPDLPLSSEKWFFHGDPQVAHGSSLPPPLADTIPDAWGRGLLRKARGLSRDPDEFTLLTDVDDGSRLGALRLRESESGPFLAVAQDGAGRVPPLVDLNSLVTDIHRIEAAHPDREVLQRLLGSSASLGGARPKCTVRKPNGDLALAKFTSRFDTHPVEKAEVLALRLAQACGIAVPRAELVFTQNTAVAVLDRFDRDGPRRIPYLSAQSFLGLSSAVGGTYVDFAEQLRRFSGDVPRDLRELFARVSFTILVSNADDHLKNHGLLYRGAGGWRLSPMFDVNPAPERDRRLKTAILDPRDTRASLGLLLEAAEFFELEQDTARSLVVDQAERIAGLWRDVARRCGMTTSEIREYEPAFTHEESAFARSLGRTQASAAGISEPDPRAPAPQKRQRKE</sequence>
<dbReference type="EMBL" id="CP005987">
    <property type="protein sequence ID" value="AIA56707.1"/>
    <property type="molecule type" value="Genomic_DNA"/>
</dbReference>
<reference evidence="7 8" key="1">
    <citation type="journal article" date="2009" name="J. Bacteriol.">
        <title>Draft genome sequence of the extremely acidophilic bacterium Acidithiobacillus caldus ATCC 51756 reveals metabolic versatility in the genus Acidithiobacillus.</title>
        <authorList>
            <person name="Valdes J."/>
            <person name="Quatrini R."/>
            <person name="Hallberg K."/>
            <person name="Dopson M."/>
            <person name="Valenzuela P.D."/>
            <person name="Holmes D.S."/>
        </authorList>
    </citation>
    <scope>NUCLEOTIDE SEQUENCE [LARGE SCALE GENOMIC DNA]</scope>
    <source>
        <strain evidence="8">ATCC 51756 / DSM 8584 / KU</strain>
        <plasmid evidence="8">megaPlasmid mpAca1.1</plasmid>
    </source>
</reference>
<dbReference type="Pfam" id="PF13657">
    <property type="entry name" value="Couple_hipA"/>
    <property type="match status" value="1"/>
</dbReference>
<dbReference type="eggNOG" id="COG3550">
    <property type="taxonomic scope" value="Bacteria"/>
</dbReference>
<evidence type="ECO:0000256" key="2">
    <source>
        <dbReference type="ARBA" id="ARBA00022679"/>
    </source>
</evidence>